<evidence type="ECO:0000256" key="4">
    <source>
        <dbReference type="ARBA" id="ARBA00022989"/>
    </source>
</evidence>
<feature type="domain" description="Palmitoyltransferase DHHC" evidence="12">
    <location>
        <begin position="128"/>
        <end position="193"/>
    </location>
</feature>
<feature type="compositionally biased region" description="Polar residues" evidence="11">
    <location>
        <begin position="305"/>
        <end position="317"/>
    </location>
</feature>
<accession>A0A177UU08</accession>
<organism evidence="13 14">
    <name type="scientific">Tilletia caries</name>
    <name type="common">wheat bunt fungus</name>
    <dbReference type="NCBI Taxonomy" id="13290"/>
    <lineage>
        <taxon>Eukaryota</taxon>
        <taxon>Fungi</taxon>
        <taxon>Dikarya</taxon>
        <taxon>Basidiomycota</taxon>
        <taxon>Ustilaginomycotina</taxon>
        <taxon>Exobasidiomycetes</taxon>
        <taxon>Tilletiales</taxon>
        <taxon>Tilletiaceae</taxon>
        <taxon>Tilletia</taxon>
    </lineage>
</organism>
<keyword evidence="4 10" id="KW-1133">Transmembrane helix</keyword>
<feature type="transmembrane region" description="Helical" evidence="10">
    <location>
        <begin position="27"/>
        <end position="47"/>
    </location>
</feature>
<feature type="transmembrane region" description="Helical" evidence="10">
    <location>
        <begin position="263"/>
        <end position="290"/>
    </location>
</feature>
<evidence type="ECO:0000256" key="5">
    <source>
        <dbReference type="ARBA" id="ARBA00023136"/>
    </source>
</evidence>
<evidence type="ECO:0000256" key="7">
    <source>
        <dbReference type="ARBA" id="ARBA00023288"/>
    </source>
</evidence>
<keyword evidence="3 10" id="KW-0812">Transmembrane</keyword>
<comment type="caution">
    <text evidence="13">The sequence shown here is derived from an EMBL/GenBank/DDBJ whole genome shotgun (WGS) entry which is preliminary data.</text>
</comment>
<reference evidence="13" key="1">
    <citation type="submission" date="2016-04" db="EMBL/GenBank/DDBJ databases">
        <authorList>
            <person name="Nguyen H.D."/>
            <person name="Kesanakurti P."/>
            <person name="Cullis J."/>
            <person name="Levesque C.A."/>
            <person name="Hambleton S."/>
        </authorList>
    </citation>
    <scope>NUCLEOTIDE SEQUENCE</scope>
    <source>
        <strain evidence="13">DAOMC 238032</strain>
    </source>
</reference>
<evidence type="ECO:0000313" key="13">
    <source>
        <dbReference type="EMBL" id="KAE8264828.1"/>
    </source>
</evidence>
<feature type="transmembrane region" description="Helical" evidence="10">
    <location>
        <begin position="67"/>
        <end position="88"/>
    </location>
</feature>
<feature type="region of interest" description="Disordered" evidence="11">
    <location>
        <begin position="303"/>
        <end position="323"/>
    </location>
</feature>
<comment type="subcellular location">
    <subcellularLocation>
        <location evidence="1">Membrane</location>
        <topology evidence="1">Multi-pass membrane protein</topology>
    </subcellularLocation>
</comment>
<dbReference type="InterPro" id="IPR039859">
    <property type="entry name" value="PFA4/ZDH16/20/ERF2-like"/>
</dbReference>
<keyword evidence="8 10" id="KW-0012">Acyltransferase</keyword>
<evidence type="ECO:0000259" key="12">
    <source>
        <dbReference type="Pfam" id="PF01529"/>
    </source>
</evidence>
<evidence type="ECO:0000256" key="11">
    <source>
        <dbReference type="SAM" id="MobiDB-lite"/>
    </source>
</evidence>
<keyword evidence="5 10" id="KW-0472">Membrane</keyword>
<dbReference type="GO" id="GO:0019706">
    <property type="term" value="F:protein-cysteine S-palmitoyltransferase activity"/>
    <property type="evidence" value="ECO:0007669"/>
    <property type="project" value="UniProtKB-EC"/>
</dbReference>
<dbReference type="Proteomes" id="UP000077671">
    <property type="component" value="Unassembled WGS sequence"/>
</dbReference>
<reference evidence="13" key="2">
    <citation type="journal article" date="2019" name="IMA Fungus">
        <title>Genome sequencing and comparison of five Tilletia species to identify candidate genes for the detection of regulated species infecting wheat.</title>
        <authorList>
            <person name="Nguyen H.D.T."/>
            <person name="Sultana T."/>
            <person name="Kesanakurti P."/>
            <person name="Hambleton S."/>
        </authorList>
    </citation>
    <scope>NUCLEOTIDE SEQUENCE</scope>
    <source>
        <strain evidence="13">DAOMC 238032</strain>
    </source>
</reference>
<evidence type="ECO:0000256" key="6">
    <source>
        <dbReference type="ARBA" id="ARBA00023139"/>
    </source>
</evidence>
<comment type="domain">
    <text evidence="10">The DHHC domain is required for palmitoyltransferase activity.</text>
</comment>
<dbReference type="AlphaFoldDB" id="A0A177UU08"/>
<keyword evidence="7" id="KW-0449">Lipoprotein</keyword>
<comment type="similarity">
    <text evidence="10">Belongs to the DHHC palmitoyltransferase family.</text>
</comment>
<keyword evidence="6" id="KW-0564">Palmitate</keyword>
<dbReference type="InterPro" id="IPR001594">
    <property type="entry name" value="Palmitoyltrfase_DHHC"/>
</dbReference>
<dbReference type="EC" id="2.3.1.225" evidence="10"/>
<evidence type="ECO:0000256" key="1">
    <source>
        <dbReference type="ARBA" id="ARBA00004141"/>
    </source>
</evidence>
<evidence type="ECO:0000256" key="9">
    <source>
        <dbReference type="ARBA" id="ARBA00048048"/>
    </source>
</evidence>
<evidence type="ECO:0000256" key="3">
    <source>
        <dbReference type="ARBA" id="ARBA00022692"/>
    </source>
</evidence>
<dbReference type="PANTHER" id="PTHR12246">
    <property type="entry name" value="PALMITOYLTRANSFERASE ZDHHC16"/>
    <property type="match status" value="1"/>
</dbReference>
<dbReference type="EMBL" id="LWDD02000043">
    <property type="protein sequence ID" value="KAE8264828.1"/>
    <property type="molecule type" value="Genomic_DNA"/>
</dbReference>
<name>A0A177UU08_9BASI</name>
<evidence type="ECO:0000256" key="2">
    <source>
        <dbReference type="ARBA" id="ARBA00022679"/>
    </source>
</evidence>
<evidence type="ECO:0000256" key="10">
    <source>
        <dbReference type="RuleBase" id="RU079119"/>
    </source>
</evidence>
<dbReference type="PROSITE" id="PS50216">
    <property type="entry name" value="DHHC"/>
    <property type="match status" value="1"/>
</dbReference>
<proteinExistence type="inferred from homology"/>
<sequence>MAQTEQSSALLAGRGRRKSGKAARNRLVGIFVPLLLLAYVAFAYFIVVTQYSYQYLYLENHASAHPTLTSLWFILIHILLLATFVHYIKVFRGPSSPSLPQDPPESIQRKRIIFESDQDGNPLRCWRDNCKGRWKPPRTRHCGTCGTCRPGFDHHCVWFNADVTAPDTIQSFLLTCFLAPILLIAALAPLWPICWKHATLIWASARSNPAVHRLWWRHGWWTWLGGPWTHYSWGFLIGAWLYPKHAAPVMQTDSDWLARPTIGTILLFFCGAAISLVCIGLLSTTLALLAKADLTVDVARRRTSARLSQNNPTPRDQSSSPPTSTIHHPLGVNFFWVPLPHAHSAGQRIDDDDGTAVSAGVVIPCHPDEQPYSAENWKQNLRIMLGLSPFDRLDRMTSWPISKSWVSTLQERAVNIASQQQASQSTSP</sequence>
<keyword evidence="2 10" id="KW-0808">Transferase</keyword>
<protein>
    <recommendedName>
        <fullName evidence="10">Palmitoyltransferase</fullName>
        <ecNumber evidence="10">2.3.1.225</ecNumber>
    </recommendedName>
</protein>
<evidence type="ECO:0000313" key="14">
    <source>
        <dbReference type="Proteomes" id="UP000077671"/>
    </source>
</evidence>
<dbReference type="GO" id="GO:0016020">
    <property type="term" value="C:membrane"/>
    <property type="evidence" value="ECO:0007669"/>
    <property type="project" value="UniProtKB-SubCell"/>
</dbReference>
<feature type="transmembrane region" description="Helical" evidence="10">
    <location>
        <begin position="172"/>
        <end position="191"/>
    </location>
</feature>
<evidence type="ECO:0000256" key="8">
    <source>
        <dbReference type="ARBA" id="ARBA00023315"/>
    </source>
</evidence>
<comment type="catalytic activity">
    <reaction evidence="9 10">
        <text>L-cysteinyl-[protein] + hexadecanoyl-CoA = S-hexadecanoyl-L-cysteinyl-[protein] + CoA</text>
        <dbReference type="Rhea" id="RHEA:36683"/>
        <dbReference type="Rhea" id="RHEA-COMP:10131"/>
        <dbReference type="Rhea" id="RHEA-COMP:11032"/>
        <dbReference type="ChEBI" id="CHEBI:29950"/>
        <dbReference type="ChEBI" id="CHEBI:57287"/>
        <dbReference type="ChEBI" id="CHEBI:57379"/>
        <dbReference type="ChEBI" id="CHEBI:74151"/>
        <dbReference type="EC" id="2.3.1.225"/>
    </reaction>
</comment>
<dbReference type="Pfam" id="PF01529">
    <property type="entry name" value="DHHC"/>
    <property type="match status" value="1"/>
</dbReference>
<feature type="transmembrane region" description="Helical" evidence="10">
    <location>
        <begin position="220"/>
        <end position="242"/>
    </location>
</feature>
<gene>
    <name evidence="13" type="ORF">A4X03_0g667</name>
</gene>